<keyword evidence="3 8" id="KW-0436">Ligase</keyword>
<evidence type="ECO:0000259" key="10">
    <source>
        <dbReference type="Pfam" id="PF19269"/>
    </source>
</evidence>
<keyword evidence="7 8" id="KW-0030">Aminoacyl-tRNA synthetase</keyword>
<dbReference type="InterPro" id="IPR004527">
    <property type="entry name" value="Glu-tRNA-ligase_bac/mito"/>
</dbReference>
<evidence type="ECO:0000256" key="2">
    <source>
        <dbReference type="ARBA" id="ARBA00022490"/>
    </source>
</evidence>
<dbReference type="InterPro" id="IPR045462">
    <property type="entry name" value="aa-tRNA-synth_I_cd-bd"/>
</dbReference>
<comment type="subcellular location">
    <subcellularLocation>
        <location evidence="8">Cytoplasm</location>
    </subcellularLocation>
</comment>
<dbReference type="InterPro" id="IPR033910">
    <property type="entry name" value="GluRS_core"/>
</dbReference>
<dbReference type="Pfam" id="PF19269">
    <property type="entry name" value="Anticodon_2"/>
    <property type="match status" value="1"/>
</dbReference>
<dbReference type="GO" id="GO:0008270">
    <property type="term" value="F:zinc ion binding"/>
    <property type="evidence" value="ECO:0007669"/>
    <property type="project" value="InterPro"/>
</dbReference>
<dbReference type="AlphaFoldDB" id="A0A0G0JKH1"/>
<dbReference type="SUPFAM" id="SSF48163">
    <property type="entry name" value="An anticodon-binding domain of class I aminoacyl-tRNA synthetases"/>
    <property type="match status" value="1"/>
</dbReference>
<keyword evidence="5 8" id="KW-0067">ATP-binding</keyword>
<dbReference type="InterPro" id="IPR020752">
    <property type="entry name" value="Glu-tRNA-synth_I_codon-bd_sub1"/>
</dbReference>
<organism evidence="11 12">
    <name type="scientific">Candidatus Daviesbacteria bacterium GW2011_GWA2_38_24</name>
    <dbReference type="NCBI Taxonomy" id="1618422"/>
    <lineage>
        <taxon>Bacteria</taxon>
        <taxon>Candidatus Daviesiibacteriota</taxon>
    </lineage>
</organism>
<proteinExistence type="inferred from homology"/>
<feature type="domain" description="Glutamyl/glutaminyl-tRNA synthetase class Ib catalytic" evidence="9">
    <location>
        <begin position="115"/>
        <end position="282"/>
    </location>
</feature>
<evidence type="ECO:0000313" key="11">
    <source>
        <dbReference type="EMBL" id="KKQ67362.1"/>
    </source>
</evidence>
<dbReference type="GO" id="GO:0000049">
    <property type="term" value="F:tRNA binding"/>
    <property type="evidence" value="ECO:0007669"/>
    <property type="project" value="InterPro"/>
</dbReference>
<dbReference type="Proteomes" id="UP000034235">
    <property type="component" value="Unassembled WGS sequence"/>
</dbReference>
<gene>
    <name evidence="8" type="primary">gltX</name>
    <name evidence="11" type="ORF">US86_C0001G0289</name>
</gene>
<dbReference type="HAMAP" id="MF_00022">
    <property type="entry name" value="Glu_tRNA_synth_type1"/>
    <property type="match status" value="1"/>
</dbReference>
<dbReference type="InterPro" id="IPR020058">
    <property type="entry name" value="Glu/Gln-tRNA-synth_Ib_cat-dom"/>
</dbReference>
<dbReference type="EMBL" id="LBUP01000001">
    <property type="protein sequence ID" value="KKQ67362.1"/>
    <property type="molecule type" value="Genomic_DNA"/>
</dbReference>
<dbReference type="InterPro" id="IPR014729">
    <property type="entry name" value="Rossmann-like_a/b/a_fold"/>
</dbReference>
<dbReference type="PANTHER" id="PTHR43311">
    <property type="entry name" value="GLUTAMATE--TRNA LIGASE"/>
    <property type="match status" value="1"/>
</dbReference>
<feature type="binding site" evidence="8">
    <location>
        <position position="216"/>
    </location>
    <ligand>
        <name>ATP</name>
        <dbReference type="ChEBI" id="CHEBI:30616"/>
    </ligand>
</feature>
<comment type="catalytic activity">
    <reaction evidence="8">
        <text>tRNA(Glu) + L-glutamate + ATP = L-glutamyl-tRNA(Glu) + AMP + diphosphate</text>
        <dbReference type="Rhea" id="RHEA:23540"/>
        <dbReference type="Rhea" id="RHEA-COMP:9663"/>
        <dbReference type="Rhea" id="RHEA-COMP:9680"/>
        <dbReference type="ChEBI" id="CHEBI:29985"/>
        <dbReference type="ChEBI" id="CHEBI:30616"/>
        <dbReference type="ChEBI" id="CHEBI:33019"/>
        <dbReference type="ChEBI" id="CHEBI:78442"/>
        <dbReference type="ChEBI" id="CHEBI:78520"/>
        <dbReference type="ChEBI" id="CHEBI:456215"/>
        <dbReference type="EC" id="6.1.1.17"/>
    </reaction>
</comment>
<protein>
    <recommendedName>
        <fullName evidence="8">Glutamate--tRNA ligase</fullName>
        <ecNumber evidence="8">6.1.1.17</ecNumber>
    </recommendedName>
    <alternativeName>
        <fullName evidence="8">Glutamyl-tRNA synthetase</fullName>
        <shortName evidence="8">GluRS</shortName>
    </alternativeName>
</protein>
<evidence type="ECO:0000256" key="4">
    <source>
        <dbReference type="ARBA" id="ARBA00022741"/>
    </source>
</evidence>
<feature type="short sequence motif" description="'KMSKS' region" evidence="8">
    <location>
        <begin position="213"/>
        <end position="217"/>
    </location>
</feature>
<evidence type="ECO:0000256" key="5">
    <source>
        <dbReference type="ARBA" id="ARBA00022840"/>
    </source>
</evidence>
<reference evidence="11 12" key="1">
    <citation type="journal article" date="2015" name="Nature">
        <title>rRNA introns, odd ribosomes, and small enigmatic genomes across a large radiation of phyla.</title>
        <authorList>
            <person name="Brown C.T."/>
            <person name="Hug L.A."/>
            <person name="Thomas B.C."/>
            <person name="Sharon I."/>
            <person name="Castelle C.J."/>
            <person name="Singh A."/>
            <person name="Wilkins M.J."/>
            <person name="Williams K.H."/>
            <person name="Banfield J.F."/>
        </authorList>
    </citation>
    <scope>NUCLEOTIDE SEQUENCE [LARGE SCALE GENOMIC DNA]</scope>
</reference>
<comment type="caution">
    <text evidence="8">Lacks conserved residue(s) required for the propagation of feature annotation.</text>
</comment>
<keyword evidence="2 8" id="KW-0963">Cytoplasm</keyword>
<dbReference type="Gene3D" id="1.10.8.70">
    <property type="entry name" value="Glutamate-tRNA synthetase, class I, anticodon-binding domain 1"/>
    <property type="match status" value="1"/>
</dbReference>
<accession>A0A0G0JKH1</accession>
<evidence type="ECO:0000256" key="7">
    <source>
        <dbReference type="ARBA" id="ARBA00023146"/>
    </source>
</evidence>
<keyword evidence="6 8" id="KW-0648">Protein biosynthesis</keyword>
<comment type="subunit">
    <text evidence="8">Monomer.</text>
</comment>
<feature type="domain" description="Glutamyl/glutaminyl-tRNA synthetase class Ib catalytic" evidence="9">
    <location>
        <begin position="7"/>
        <end position="112"/>
    </location>
</feature>
<dbReference type="InterPro" id="IPR020751">
    <property type="entry name" value="aa-tRNA-synth_I_codon-bd_sub2"/>
</dbReference>
<dbReference type="GO" id="GO:0005524">
    <property type="term" value="F:ATP binding"/>
    <property type="evidence" value="ECO:0007669"/>
    <property type="project" value="UniProtKB-UniRule"/>
</dbReference>
<feature type="short sequence motif" description="'HIGH' region" evidence="8">
    <location>
        <begin position="14"/>
        <end position="24"/>
    </location>
</feature>
<evidence type="ECO:0000313" key="12">
    <source>
        <dbReference type="Proteomes" id="UP000034235"/>
    </source>
</evidence>
<sequence>MDNNQIKVRTRIAPSPTGFWHIGNTRTGLFNFLITRKKGGSFILRIEDTDRERYLPEAVDNIIEALHWLGLEYDEGPTVGGEYGPYTQSERLELYKKHANELLEKDLAYVDEGAMRFKTTKEGITTWRDLIGDREITFENKTQEDFVILKTDGYPTYNFANIIDDHYMEISLVIRGEEFISSTPKHLMLYKAFGWEPPKFAHAPLILGSDRSKLSKRHGAKSVLEFRDDGYLPEAILNFMALLCWTPPSGKEILSVKEMIEEFDLKDVNTVSPIFDITKLDWMNGVYIRKISDEELTKRLQEYLVDHPDKNKIAPIVPLIKERIKKLSDFIPLTHFIFSEPEYDIEVFNKLRIENTKDVIKKVQEKLESIKSPWDAKEFEETFRNLSSELNIPASNMFQLIRVVISGQLVTPPLFESMEIIGEEKVLNRFEKVLLLLPD</sequence>
<dbReference type="GO" id="GO:0006424">
    <property type="term" value="P:glutamyl-tRNA aminoacylation"/>
    <property type="evidence" value="ECO:0007669"/>
    <property type="project" value="UniProtKB-UniRule"/>
</dbReference>
<dbReference type="EC" id="6.1.1.17" evidence="8"/>
<dbReference type="NCBIfam" id="TIGR00464">
    <property type="entry name" value="gltX_bact"/>
    <property type="match status" value="1"/>
</dbReference>
<name>A0A0G0JKH1_9BACT</name>
<evidence type="ECO:0000256" key="6">
    <source>
        <dbReference type="ARBA" id="ARBA00022917"/>
    </source>
</evidence>
<dbReference type="CDD" id="cd00808">
    <property type="entry name" value="GluRS_core"/>
    <property type="match status" value="1"/>
</dbReference>
<evidence type="ECO:0000256" key="8">
    <source>
        <dbReference type="HAMAP-Rule" id="MF_00022"/>
    </source>
</evidence>
<dbReference type="PATRIC" id="fig|1618422.5.peg.294"/>
<dbReference type="Gene3D" id="3.40.50.620">
    <property type="entry name" value="HUPs"/>
    <property type="match status" value="2"/>
</dbReference>
<evidence type="ECO:0000256" key="1">
    <source>
        <dbReference type="ARBA" id="ARBA00007894"/>
    </source>
</evidence>
<dbReference type="Gene3D" id="1.10.10.350">
    <property type="match status" value="1"/>
</dbReference>
<dbReference type="InterPro" id="IPR049940">
    <property type="entry name" value="GluQ/Sye"/>
</dbReference>
<dbReference type="InterPro" id="IPR008925">
    <property type="entry name" value="aa_tRNA-synth_I_cd-bd_sf"/>
</dbReference>
<evidence type="ECO:0000256" key="3">
    <source>
        <dbReference type="ARBA" id="ARBA00022598"/>
    </source>
</evidence>
<dbReference type="InterPro" id="IPR000924">
    <property type="entry name" value="Glu/Gln-tRNA-synth"/>
</dbReference>
<dbReference type="PRINTS" id="PR00987">
    <property type="entry name" value="TRNASYNTHGLU"/>
</dbReference>
<feature type="domain" description="Aminoacyl-tRNA synthetase class I anticodon-binding" evidence="10">
    <location>
        <begin position="295"/>
        <end position="433"/>
    </location>
</feature>
<dbReference type="SUPFAM" id="SSF52374">
    <property type="entry name" value="Nucleotidylyl transferase"/>
    <property type="match status" value="1"/>
</dbReference>
<evidence type="ECO:0000259" key="9">
    <source>
        <dbReference type="Pfam" id="PF00749"/>
    </source>
</evidence>
<comment type="caution">
    <text evidence="11">The sequence shown here is derived from an EMBL/GenBank/DDBJ whole genome shotgun (WGS) entry which is preliminary data.</text>
</comment>
<dbReference type="GO" id="GO:0005829">
    <property type="term" value="C:cytosol"/>
    <property type="evidence" value="ECO:0007669"/>
    <property type="project" value="TreeGrafter"/>
</dbReference>
<dbReference type="GO" id="GO:0004818">
    <property type="term" value="F:glutamate-tRNA ligase activity"/>
    <property type="evidence" value="ECO:0007669"/>
    <property type="project" value="UniProtKB-UniRule"/>
</dbReference>
<comment type="function">
    <text evidence="8">Catalyzes the attachment of glutamate to tRNA(Glu) in a two-step reaction: glutamate is first activated by ATP to form Glu-AMP and then transferred to the acceptor end of tRNA(Glu).</text>
</comment>
<keyword evidence="4 8" id="KW-0547">Nucleotide-binding</keyword>
<dbReference type="Pfam" id="PF00749">
    <property type="entry name" value="tRNA-synt_1c"/>
    <property type="match status" value="2"/>
</dbReference>
<dbReference type="PANTHER" id="PTHR43311:SF2">
    <property type="entry name" value="GLUTAMATE--TRNA LIGASE, MITOCHONDRIAL-RELATED"/>
    <property type="match status" value="1"/>
</dbReference>
<comment type="similarity">
    <text evidence="1 8">Belongs to the class-I aminoacyl-tRNA synthetase family. Glutamate--tRNA ligase type 1 subfamily.</text>
</comment>